<dbReference type="InterPro" id="IPR039739">
    <property type="entry name" value="MAG2/RNF10"/>
</dbReference>
<dbReference type="Gene3D" id="3.30.40.10">
    <property type="entry name" value="Zinc/RING finger domain, C3HC4 (zinc finger)"/>
    <property type="match status" value="1"/>
</dbReference>
<organism evidence="9 10">
    <name type="scientific">Phascolomyces articulosus</name>
    <dbReference type="NCBI Taxonomy" id="60185"/>
    <lineage>
        <taxon>Eukaryota</taxon>
        <taxon>Fungi</taxon>
        <taxon>Fungi incertae sedis</taxon>
        <taxon>Mucoromycota</taxon>
        <taxon>Mucoromycotina</taxon>
        <taxon>Mucoromycetes</taxon>
        <taxon>Mucorales</taxon>
        <taxon>Lichtheimiaceae</taxon>
        <taxon>Phascolomyces</taxon>
    </lineage>
</organism>
<dbReference type="GO" id="GO:0045944">
    <property type="term" value="P:positive regulation of transcription by RNA polymerase II"/>
    <property type="evidence" value="ECO:0007669"/>
    <property type="project" value="TreeGrafter"/>
</dbReference>
<sequence>MSTSRSHSSPASSDDHSLRRPQRKKRQASLNHLINFSFPDRPDNIDSHGSIIHHDDDPFSSSLTTYKPYRKEHYVNANFRFLLDPSGDYSRHLDDPDACFDWDLIEQVLVYSTQVPSCPICLDTPTAARIAECGHIYCLSCILHSFHESGRICPICLDPTTVRELRPIMTLPCSKYKVGDGIDLCLMRRKPSSMHPMPVNNDDHGTKSTTTIMTTDGIEGIPHDNAELLPYARFMLASHDTLETTRERDTAAVMASIEACQHEDHNDGELAALLTSLDLISNNNSKNKNNHKQKQQQQQQRHTNRNHNHNHHQGDEQLKCYYFYQANDGQWVFPGSHTIRTLLQAFGDYPNFPPKITSAPVTHVEEQLLTEEGRKRYKFLGHVPLGCNITWIEVDLKGVVPEELLVVTSSSSSIQSPRQPEEEDEEKNNGDQVYQDEEEEESALDSTTLPIKEEWSDEEEMLEYVLKLSTVQQ</sequence>
<evidence type="ECO:0000259" key="8">
    <source>
        <dbReference type="PROSITE" id="PS50089"/>
    </source>
</evidence>
<keyword evidence="10" id="KW-1185">Reference proteome</keyword>
<dbReference type="EMBL" id="JAIXMP010000017">
    <property type="protein sequence ID" value="KAI9259667.1"/>
    <property type="molecule type" value="Genomic_DNA"/>
</dbReference>
<evidence type="ECO:0000256" key="3">
    <source>
        <dbReference type="ARBA" id="ARBA00022723"/>
    </source>
</evidence>
<dbReference type="Proteomes" id="UP001209540">
    <property type="component" value="Unassembled WGS sequence"/>
</dbReference>
<keyword evidence="2" id="KW-0963">Cytoplasm</keyword>
<evidence type="ECO:0000313" key="10">
    <source>
        <dbReference type="Proteomes" id="UP001209540"/>
    </source>
</evidence>
<comment type="caution">
    <text evidence="9">The sequence shown here is derived from an EMBL/GenBank/DDBJ whole genome shotgun (WGS) entry which is preliminary data.</text>
</comment>
<keyword evidence="5" id="KW-0862">Zinc</keyword>
<dbReference type="PANTHER" id="PTHR12983">
    <property type="entry name" value="RING FINGER 10 FAMILY MEMBER"/>
    <property type="match status" value="1"/>
</dbReference>
<dbReference type="PROSITE" id="PS00518">
    <property type="entry name" value="ZF_RING_1"/>
    <property type="match status" value="1"/>
</dbReference>
<name>A0AAD5PD89_9FUNG</name>
<dbReference type="InterPro" id="IPR017907">
    <property type="entry name" value="Znf_RING_CS"/>
</dbReference>
<feature type="compositionally biased region" description="Low complexity" evidence="7">
    <location>
        <begin position="1"/>
        <end position="12"/>
    </location>
</feature>
<keyword evidence="4 6" id="KW-0863">Zinc-finger</keyword>
<reference evidence="9" key="1">
    <citation type="journal article" date="2022" name="IScience">
        <title>Evolution of zygomycete secretomes and the origins of terrestrial fungal ecologies.</title>
        <authorList>
            <person name="Chang Y."/>
            <person name="Wang Y."/>
            <person name="Mondo S."/>
            <person name="Ahrendt S."/>
            <person name="Andreopoulos W."/>
            <person name="Barry K."/>
            <person name="Beard J."/>
            <person name="Benny G.L."/>
            <person name="Blankenship S."/>
            <person name="Bonito G."/>
            <person name="Cuomo C."/>
            <person name="Desiro A."/>
            <person name="Gervers K.A."/>
            <person name="Hundley H."/>
            <person name="Kuo A."/>
            <person name="LaButti K."/>
            <person name="Lang B.F."/>
            <person name="Lipzen A."/>
            <person name="O'Donnell K."/>
            <person name="Pangilinan J."/>
            <person name="Reynolds N."/>
            <person name="Sandor L."/>
            <person name="Smith M.E."/>
            <person name="Tsang A."/>
            <person name="Grigoriev I.V."/>
            <person name="Stajich J.E."/>
            <person name="Spatafora J.W."/>
        </authorList>
    </citation>
    <scope>NUCLEOTIDE SEQUENCE</scope>
    <source>
        <strain evidence="9">RSA 2281</strain>
    </source>
</reference>
<dbReference type="GO" id="GO:0000976">
    <property type="term" value="F:transcription cis-regulatory region binding"/>
    <property type="evidence" value="ECO:0007669"/>
    <property type="project" value="TreeGrafter"/>
</dbReference>
<dbReference type="PROSITE" id="PS50089">
    <property type="entry name" value="ZF_RING_2"/>
    <property type="match status" value="1"/>
</dbReference>
<evidence type="ECO:0000313" key="9">
    <source>
        <dbReference type="EMBL" id="KAI9259667.1"/>
    </source>
</evidence>
<dbReference type="InterPro" id="IPR001841">
    <property type="entry name" value="Znf_RING"/>
</dbReference>
<dbReference type="GO" id="GO:0005737">
    <property type="term" value="C:cytoplasm"/>
    <property type="evidence" value="ECO:0007669"/>
    <property type="project" value="UniProtKB-SubCell"/>
</dbReference>
<keyword evidence="3" id="KW-0479">Metal-binding</keyword>
<dbReference type="InterPro" id="IPR013083">
    <property type="entry name" value="Znf_RING/FYVE/PHD"/>
</dbReference>
<dbReference type="PANTHER" id="PTHR12983:SF9">
    <property type="entry name" value="E3 UBIQUITIN-PROTEIN LIGASE RNF10"/>
    <property type="match status" value="1"/>
</dbReference>
<evidence type="ECO:0000256" key="5">
    <source>
        <dbReference type="ARBA" id="ARBA00022833"/>
    </source>
</evidence>
<evidence type="ECO:0000256" key="2">
    <source>
        <dbReference type="ARBA" id="ARBA00022490"/>
    </source>
</evidence>
<dbReference type="Pfam" id="PF13923">
    <property type="entry name" value="zf-C3HC4_2"/>
    <property type="match status" value="1"/>
</dbReference>
<evidence type="ECO:0000256" key="6">
    <source>
        <dbReference type="PROSITE-ProRule" id="PRU00175"/>
    </source>
</evidence>
<evidence type="ECO:0000256" key="7">
    <source>
        <dbReference type="SAM" id="MobiDB-lite"/>
    </source>
</evidence>
<feature type="compositionally biased region" description="Basic residues" evidence="7">
    <location>
        <begin position="302"/>
        <end position="311"/>
    </location>
</feature>
<evidence type="ECO:0000256" key="1">
    <source>
        <dbReference type="ARBA" id="ARBA00004496"/>
    </source>
</evidence>
<dbReference type="GO" id="GO:0008270">
    <property type="term" value="F:zinc ion binding"/>
    <property type="evidence" value="ECO:0007669"/>
    <property type="project" value="UniProtKB-KW"/>
</dbReference>
<feature type="compositionally biased region" description="Acidic residues" evidence="7">
    <location>
        <begin position="434"/>
        <end position="443"/>
    </location>
</feature>
<dbReference type="AlphaFoldDB" id="A0AAD5PD89"/>
<evidence type="ECO:0000256" key="4">
    <source>
        <dbReference type="ARBA" id="ARBA00022771"/>
    </source>
</evidence>
<feature type="region of interest" description="Disordered" evidence="7">
    <location>
        <begin position="410"/>
        <end position="455"/>
    </location>
</feature>
<feature type="region of interest" description="Disordered" evidence="7">
    <location>
        <begin position="281"/>
        <end position="312"/>
    </location>
</feature>
<feature type="region of interest" description="Disordered" evidence="7">
    <location>
        <begin position="1"/>
        <end position="25"/>
    </location>
</feature>
<proteinExistence type="predicted"/>
<protein>
    <recommendedName>
        <fullName evidence="8">RING-type domain-containing protein</fullName>
    </recommendedName>
</protein>
<gene>
    <name evidence="9" type="ORF">BDA99DRAFT_513887</name>
</gene>
<reference evidence="9" key="2">
    <citation type="submission" date="2023-02" db="EMBL/GenBank/DDBJ databases">
        <authorList>
            <consortium name="DOE Joint Genome Institute"/>
            <person name="Mondo S.J."/>
            <person name="Chang Y."/>
            <person name="Wang Y."/>
            <person name="Ahrendt S."/>
            <person name="Andreopoulos W."/>
            <person name="Barry K."/>
            <person name="Beard J."/>
            <person name="Benny G.L."/>
            <person name="Blankenship S."/>
            <person name="Bonito G."/>
            <person name="Cuomo C."/>
            <person name="Desiro A."/>
            <person name="Gervers K.A."/>
            <person name="Hundley H."/>
            <person name="Kuo A."/>
            <person name="LaButti K."/>
            <person name="Lang B.F."/>
            <person name="Lipzen A."/>
            <person name="O'Donnell K."/>
            <person name="Pangilinan J."/>
            <person name="Reynolds N."/>
            <person name="Sandor L."/>
            <person name="Smith M.W."/>
            <person name="Tsang A."/>
            <person name="Grigoriev I.V."/>
            <person name="Stajich J.E."/>
            <person name="Spatafora J.W."/>
        </authorList>
    </citation>
    <scope>NUCLEOTIDE SEQUENCE</scope>
    <source>
        <strain evidence="9">RSA 2281</strain>
    </source>
</reference>
<accession>A0AAD5PD89</accession>
<feature type="domain" description="RING-type" evidence="8">
    <location>
        <begin position="118"/>
        <end position="156"/>
    </location>
</feature>
<dbReference type="SUPFAM" id="SSF57850">
    <property type="entry name" value="RING/U-box"/>
    <property type="match status" value="1"/>
</dbReference>
<comment type="subcellular location">
    <subcellularLocation>
        <location evidence="1">Cytoplasm</location>
    </subcellularLocation>
</comment>
<dbReference type="SMART" id="SM00184">
    <property type="entry name" value="RING"/>
    <property type="match status" value="1"/>
</dbReference>